<feature type="compositionally biased region" description="Low complexity" evidence="1">
    <location>
        <begin position="601"/>
        <end position="623"/>
    </location>
</feature>
<keyword evidence="3" id="KW-1185">Reference proteome</keyword>
<feature type="compositionally biased region" description="Polar residues" evidence="1">
    <location>
        <begin position="1054"/>
        <end position="1066"/>
    </location>
</feature>
<feature type="compositionally biased region" description="Polar residues" evidence="1">
    <location>
        <begin position="925"/>
        <end position="943"/>
    </location>
</feature>
<evidence type="ECO:0000256" key="2">
    <source>
        <dbReference type="SAM" id="SignalP"/>
    </source>
</evidence>
<dbReference type="Proteomes" id="UP000694866">
    <property type="component" value="Unplaced"/>
</dbReference>
<dbReference type="OrthoDB" id="7791530at2759"/>
<keyword evidence="4" id="KW-0176">Collagen</keyword>
<dbReference type="RefSeq" id="XP_011299689.1">
    <property type="nucleotide sequence ID" value="XM_011301387.1"/>
</dbReference>
<keyword evidence="2" id="KW-0732">Signal</keyword>
<feature type="region of interest" description="Disordered" evidence="1">
    <location>
        <begin position="381"/>
        <end position="418"/>
    </location>
</feature>
<accession>A0A9R1SYH4</accession>
<evidence type="ECO:0000256" key="1">
    <source>
        <dbReference type="SAM" id="MobiDB-lite"/>
    </source>
</evidence>
<feature type="region of interest" description="Disordered" evidence="1">
    <location>
        <begin position="772"/>
        <end position="824"/>
    </location>
</feature>
<feature type="compositionally biased region" description="Low complexity" evidence="1">
    <location>
        <begin position="988"/>
        <end position="1000"/>
    </location>
</feature>
<evidence type="ECO:0000313" key="3">
    <source>
        <dbReference type="Proteomes" id="UP000694866"/>
    </source>
</evidence>
<feature type="compositionally biased region" description="Basic and acidic residues" evidence="1">
    <location>
        <begin position="207"/>
        <end position="216"/>
    </location>
</feature>
<proteinExistence type="predicted"/>
<feature type="chain" id="PRO_5040239699" evidence="2">
    <location>
        <begin position="18"/>
        <end position="1311"/>
    </location>
</feature>
<sequence length="1311" mass="136551">MWYILTFLLFLSGHTLGRHHHLGEIHEKTRFDRSMSRDDNLLNLGIEAFVDEESKYEAFKARNSESKICFLRKSDGTGEEWHFVTNNHGRIIFPSGVDLTKIEAWKLAGDKIVEFCDGKLIQILEDDRPAQSNIEDPFFNEIPFNENDIVQKPIGDIVLETSKKREKREVTLEHVKKPNVELVRKRREGRARFRGQTQSQYLNIGDDAGKEGKAEAEATDQTSRAVVTGTSGMGQAQSMSLGGSCEDCSVYPGHTSLVPPGQYVSPGLPGVVTPVTTPGIQPGQPGISYQRYPGRPDQPGAPYPPGYPVFSHPPAGPFPGGVTIPGKQTGQPGVLYPPGYPTIHPGHPPVTYPGYPGAVMTTTQEQPLQPGVSYRPGYPGDVGTIPAQPGVSYPTGGLSTRGQPGGSPGVSYPPSGQPPVPYSPGYTAGVVMTPDVQQYPGMSFPGQPGVAYPGIQPGQPGMSYPSAVTPGVQSGQPGISYPNGVSPGIQPGQPGISYTGGVPSGVQPGQPGIQPGQLGISYPSAVPPRVQPGQQGISYPGIQPGQPGISYPSAVPPGVQPGQPGTSYPGIQPGQPGTSYPGIQPGQPGISYPSAVPPGVQPGQPGASYPGIQPGQPGISYPSGIPPGVQPGQRGILYPSGVPPLTQPGQPGISYPSAVPPGIQPGQPGISYPSGVPSGIQPGQPGIYYPSEIPPRVQPGQPGIYYPSGIPPGAQPDQPGLSYPGGAIPGVQLGQPGISYPSGVPPGVQPGQTGIAYPPGYVGGIITTPNQLGTPGAPPSNIAYIPGAAGASPAGAGEDDSHASSSVTQTDNGTEASASADGRLGAGVAQSKVSGIYTGAGSFSAQAGTSDGKKGAQTQVSGGKEGAMSSAQGTGGLGKSQAQVQLNSETGATSTDAQSAGWNHGTSSQVQASEKGGLADAQANGEGSTSSQAQIGFQPYSGSREQEETPSKPFRGGGTATAQSGTYQGQSQSQIQGSFQYGITYTGAAQAGSGSGAATSRKPFNFSNSDPNLFKKIEKPDPISISKDNSRASTLPPPHQSSQSQPAGLAAPSSGEQALRTSSSSRKIVIAKTIPHIDGPGEKSREEPIYNPDNEEYDEDEYDDDDLDYDSTTTRVRSGGEGYRQTQLIKVATAKKYNVNVHQESSKLHEGNMIEPGEALAGYTVPPGFRAKITSVSGERTQAHSGNSQAQTVSLTPTTQSSKNIDSSYKNGQDPSGSYNRTTHEYSKLLSTSNTRNMNPVPAKPNYVTVTNSVAGKMDDTRRKYEHRYYTKSSTCGYFTFSCNIVHGSNGRTKICKPKMPTYSDGTPMKC</sequence>
<feature type="region of interest" description="Disordered" evidence="1">
    <location>
        <begin position="988"/>
        <end position="1121"/>
    </location>
</feature>
<dbReference type="KEGG" id="fas:105264487"/>
<feature type="signal peptide" evidence="2">
    <location>
        <begin position="1"/>
        <end position="17"/>
    </location>
</feature>
<dbReference type="GO" id="GO:0005581">
    <property type="term" value="C:collagen trimer"/>
    <property type="evidence" value="ECO:0007669"/>
    <property type="project" value="UniProtKB-KW"/>
</dbReference>
<feature type="compositionally biased region" description="Polar residues" evidence="1">
    <location>
        <begin position="803"/>
        <end position="817"/>
    </location>
</feature>
<feature type="compositionally biased region" description="Polar residues" evidence="1">
    <location>
        <begin position="880"/>
        <end position="912"/>
    </location>
</feature>
<feature type="region of interest" description="Disordered" evidence="1">
    <location>
        <begin position="529"/>
        <end position="633"/>
    </location>
</feature>
<evidence type="ECO:0000313" key="4">
    <source>
        <dbReference type="RefSeq" id="XP_011299689.1"/>
    </source>
</evidence>
<gene>
    <name evidence="4" type="primary">LOC105264487</name>
</gene>
<name>A0A9R1SYH4_9HYME</name>
<dbReference type="GeneID" id="105264487"/>
<feature type="region of interest" description="Disordered" evidence="1">
    <location>
        <begin position="1176"/>
        <end position="1221"/>
    </location>
</feature>
<feature type="region of interest" description="Disordered" evidence="1">
    <location>
        <begin position="203"/>
        <end position="223"/>
    </location>
</feature>
<feature type="compositionally biased region" description="Basic and acidic residues" evidence="1">
    <location>
        <begin position="1079"/>
        <end position="1088"/>
    </location>
</feature>
<reference evidence="4" key="1">
    <citation type="submission" date="2025-08" db="UniProtKB">
        <authorList>
            <consortium name="RefSeq"/>
        </authorList>
    </citation>
    <scope>IDENTIFICATION</scope>
    <source>
        <strain evidence="4">USDA-PBARC FA_bdor</strain>
        <tissue evidence="4">Whole organism</tissue>
    </source>
</reference>
<feature type="compositionally biased region" description="Low complexity" evidence="1">
    <location>
        <begin position="786"/>
        <end position="796"/>
    </location>
</feature>
<feature type="region of interest" description="Disordered" evidence="1">
    <location>
        <begin position="279"/>
        <end position="301"/>
    </location>
</feature>
<protein>
    <submittedName>
        <fullName evidence="4">Collagen alpha-1(III) chain</fullName>
    </submittedName>
</protein>
<feature type="compositionally biased region" description="Low complexity" evidence="1">
    <location>
        <begin position="963"/>
        <end position="974"/>
    </location>
</feature>
<feature type="compositionally biased region" description="Acidic residues" evidence="1">
    <location>
        <begin position="1093"/>
        <end position="1109"/>
    </location>
</feature>
<feature type="region of interest" description="Disordered" evidence="1">
    <location>
        <begin position="844"/>
        <end position="974"/>
    </location>
</feature>
<organism evidence="3 4">
    <name type="scientific">Fopius arisanus</name>
    <dbReference type="NCBI Taxonomy" id="64838"/>
    <lineage>
        <taxon>Eukaryota</taxon>
        <taxon>Metazoa</taxon>
        <taxon>Ecdysozoa</taxon>
        <taxon>Arthropoda</taxon>
        <taxon>Hexapoda</taxon>
        <taxon>Insecta</taxon>
        <taxon>Pterygota</taxon>
        <taxon>Neoptera</taxon>
        <taxon>Endopterygota</taxon>
        <taxon>Hymenoptera</taxon>
        <taxon>Apocrita</taxon>
        <taxon>Ichneumonoidea</taxon>
        <taxon>Braconidae</taxon>
        <taxon>Opiinae</taxon>
        <taxon>Fopius</taxon>
    </lineage>
</organism>